<organism evidence="1 2">
    <name type="scientific">Nyssa sinensis</name>
    <dbReference type="NCBI Taxonomy" id="561372"/>
    <lineage>
        <taxon>Eukaryota</taxon>
        <taxon>Viridiplantae</taxon>
        <taxon>Streptophyta</taxon>
        <taxon>Embryophyta</taxon>
        <taxon>Tracheophyta</taxon>
        <taxon>Spermatophyta</taxon>
        <taxon>Magnoliopsida</taxon>
        <taxon>eudicotyledons</taxon>
        <taxon>Gunneridae</taxon>
        <taxon>Pentapetalae</taxon>
        <taxon>asterids</taxon>
        <taxon>Cornales</taxon>
        <taxon>Nyssaceae</taxon>
        <taxon>Nyssa</taxon>
    </lineage>
</organism>
<protein>
    <recommendedName>
        <fullName evidence="3">DUF4283 domain-containing protein</fullName>
    </recommendedName>
</protein>
<evidence type="ECO:0000313" key="1">
    <source>
        <dbReference type="EMBL" id="KAA8515009.1"/>
    </source>
</evidence>
<accession>A0A5J4ZAQ9</accession>
<dbReference type="EMBL" id="CM018052">
    <property type="protein sequence ID" value="KAA8515009.1"/>
    <property type="molecule type" value="Genomic_DNA"/>
</dbReference>
<dbReference type="Proteomes" id="UP000325577">
    <property type="component" value="Linkage Group LG9"/>
</dbReference>
<reference evidence="1 2" key="1">
    <citation type="submission" date="2019-09" db="EMBL/GenBank/DDBJ databases">
        <title>A chromosome-level genome assembly of the Chinese tupelo Nyssa sinensis.</title>
        <authorList>
            <person name="Yang X."/>
            <person name="Kang M."/>
            <person name="Yang Y."/>
            <person name="Xiong H."/>
            <person name="Wang M."/>
            <person name="Zhang Z."/>
            <person name="Wang Z."/>
            <person name="Wu H."/>
            <person name="Ma T."/>
            <person name="Liu J."/>
            <person name="Xi Z."/>
        </authorList>
    </citation>
    <scope>NUCLEOTIDE SEQUENCE [LARGE SCALE GENOMIC DNA]</scope>
    <source>
        <strain evidence="1">J267</strain>
        <tissue evidence="1">Leaf</tissue>
    </source>
</reference>
<proteinExistence type="predicted"/>
<dbReference type="AlphaFoldDB" id="A0A5J4ZAQ9"/>
<evidence type="ECO:0000313" key="2">
    <source>
        <dbReference type="Proteomes" id="UP000325577"/>
    </source>
</evidence>
<gene>
    <name evidence="1" type="ORF">F0562_018204</name>
</gene>
<name>A0A5J4ZAQ9_9ASTE</name>
<keyword evidence="2" id="KW-1185">Reference proteome</keyword>
<evidence type="ECO:0008006" key="3">
    <source>
        <dbReference type="Google" id="ProtNLM"/>
    </source>
</evidence>
<dbReference type="OrthoDB" id="1722780at2759"/>
<sequence length="218" mass="24756">MNLGQPIDLRKESGNEIFKKDIVVPTPSTTIDGRSFADIVKGLEEKENHPTIMVNEEDNGWLYRSLIAKLPSLRSIESTQEAFICDGIINIQIGKIWGEVMHLDDATMKSLSFECGRILIKTMDLINKVVKLSYKGKMYQIRVIEEQIVRVNNIKNSWVCNHLCASKEENIDSEEGLEDDCGREEDDDMDKDGINIDDVECEDWSGNKITNNISKWGS</sequence>